<evidence type="ECO:0000313" key="5">
    <source>
        <dbReference type="EMBL" id="MBD3869705.1"/>
    </source>
</evidence>
<feature type="transmembrane region" description="Helical" evidence="3">
    <location>
        <begin position="6"/>
        <end position="22"/>
    </location>
</feature>
<keyword evidence="1" id="KW-0547">Nucleotide-binding</keyword>
<organism evidence="5 6">
    <name type="scientific">Candidatus Polarisedimenticola svalbardensis</name>
    <dbReference type="NCBI Taxonomy" id="2886004"/>
    <lineage>
        <taxon>Bacteria</taxon>
        <taxon>Pseudomonadati</taxon>
        <taxon>Acidobacteriota</taxon>
        <taxon>Candidatus Polarisedimenticolia</taxon>
        <taxon>Candidatus Polarisedimenticolales</taxon>
        <taxon>Candidatus Polarisedimenticolaceae</taxon>
        <taxon>Candidatus Polarisedimenticola</taxon>
    </lineage>
</organism>
<name>A0A8J7C2Y3_9BACT</name>
<keyword evidence="3" id="KW-1133">Transmembrane helix</keyword>
<dbReference type="Pfam" id="PF00004">
    <property type="entry name" value="AAA"/>
    <property type="match status" value="1"/>
</dbReference>
<dbReference type="InterPro" id="IPR003959">
    <property type="entry name" value="ATPase_AAA_core"/>
</dbReference>
<dbReference type="Gene3D" id="3.40.50.300">
    <property type="entry name" value="P-loop containing nucleotide triphosphate hydrolases"/>
    <property type="match status" value="1"/>
</dbReference>
<dbReference type="GO" id="GO:0034605">
    <property type="term" value="P:cellular response to heat"/>
    <property type="evidence" value="ECO:0007669"/>
    <property type="project" value="TreeGrafter"/>
</dbReference>
<dbReference type="GO" id="GO:0005737">
    <property type="term" value="C:cytoplasm"/>
    <property type="evidence" value="ECO:0007669"/>
    <property type="project" value="TreeGrafter"/>
</dbReference>
<evidence type="ECO:0000259" key="4">
    <source>
        <dbReference type="Pfam" id="PF00004"/>
    </source>
</evidence>
<evidence type="ECO:0000256" key="3">
    <source>
        <dbReference type="SAM" id="Phobius"/>
    </source>
</evidence>
<evidence type="ECO:0000256" key="1">
    <source>
        <dbReference type="ARBA" id="ARBA00022741"/>
    </source>
</evidence>
<sequence length="449" mass="49894">MTEYIGIGLFVAAVFLFIRWLTRPRGQEKPAVPDTAANPTTLLQMAAELYDYFHAAGKLSDVTSNQTFRDMVLYLNGGGYSNADLLDYYRGDNMVLACGAITALGYRTDSEDLVQPVLEPINSLAYWTRDFALQCLDRRHDQDTELVAPLLGQTDASWQEPAARTILKEFIEARLKRGERPDLAPHLDKAPEEKIQFLKTVLGEIRQGGELVQQIDSWRGARIDVAYLNSIGRVWDDRESGPVDQPLEHESLLNHTGAVVSALSRTPARSALLVGESGTGKTVIVKVLGKRLQSQGWTIYEAGSTELLAGMIYIGQLEERLRSLVERLRGNRNVLWVIPDFGNLTTTGRHQHSTTSALDFLLPYIESGEITVLGEITPGAYQKLLQSKPRLRAAMDTERVAPLADEATLTLARDWAAALKQDGGPELVSESTLQEAWNLTRQYLWDKAA</sequence>
<proteinExistence type="predicted"/>
<feature type="non-terminal residue" evidence="5">
    <location>
        <position position="449"/>
    </location>
</feature>
<dbReference type="AlphaFoldDB" id="A0A8J7C2Y3"/>
<dbReference type="InterPro" id="IPR027417">
    <property type="entry name" value="P-loop_NTPase"/>
</dbReference>
<dbReference type="GO" id="GO:0016887">
    <property type="term" value="F:ATP hydrolysis activity"/>
    <property type="evidence" value="ECO:0007669"/>
    <property type="project" value="InterPro"/>
</dbReference>
<comment type="caution">
    <text evidence="5">The sequence shown here is derived from an EMBL/GenBank/DDBJ whole genome shotgun (WGS) entry which is preliminary data.</text>
</comment>
<dbReference type="CDD" id="cd00009">
    <property type="entry name" value="AAA"/>
    <property type="match status" value="1"/>
</dbReference>
<feature type="domain" description="ATPase AAA-type core" evidence="4">
    <location>
        <begin position="272"/>
        <end position="369"/>
    </location>
</feature>
<dbReference type="Proteomes" id="UP000648239">
    <property type="component" value="Unassembled WGS sequence"/>
</dbReference>
<dbReference type="SUPFAM" id="SSF52540">
    <property type="entry name" value="P-loop containing nucleoside triphosphate hydrolases"/>
    <property type="match status" value="1"/>
</dbReference>
<dbReference type="GO" id="GO:0005524">
    <property type="term" value="F:ATP binding"/>
    <property type="evidence" value="ECO:0007669"/>
    <property type="project" value="UniProtKB-KW"/>
</dbReference>
<dbReference type="PANTHER" id="PTHR11638">
    <property type="entry name" value="ATP-DEPENDENT CLP PROTEASE"/>
    <property type="match status" value="1"/>
</dbReference>
<dbReference type="PANTHER" id="PTHR11638:SF18">
    <property type="entry name" value="HEAT SHOCK PROTEIN 104"/>
    <property type="match status" value="1"/>
</dbReference>
<keyword evidence="3" id="KW-0812">Transmembrane</keyword>
<dbReference type="InterPro" id="IPR050130">
    <property type="entry name" value="ClpA_ClpB"/>
</dbReference>
<reference evidence="5 6" key="1">
    <citation type="submission" date="2020-08" db="EMBL/GenBank/DDBJ databases">
        <title>Acidobacteriota in marine sediments use diverse sulfur dissimilation pathways.</title>
        <authorList>
            <person name="Wasmund K."/>
        </authorList>
    </citation>
    <scope>NUCLEOTIDE SEQUENCE [LARGE SCALE GENOMIC DNA]</scope>
    <source>
        <strain evidence="5">MAG AM4</strain>
    </source>
</reference>
<protein>
    <submittedName>
        <fullName evidence="5">AAA family ATPase</fullName>
    </submittedName>
</protein>
<dbReference type="EMBL" id="JACXWD010000169">
    <property type="protein sequence ID" value="MBD3869705.1"/>
    <property type="molecule type" value="Genomic_DNA"/>
</dbReference>
<evidence type="ECO:0000313" key="6">
    <source>
        <dbReference type="Proteomes" id="UP000648239"/>
    </source>
</evidence>
<evidence type="ECO:0000256" key="2">
    <source>
        <dbReference type="ARBA" id="ARBA00022840"/>
    </source>
</evidence>
<keyword evidence="3" id="KW-0472">Membrane</keyword>
<accession>A0A8J7C2Y3</accession>
<keyword evidence="2" id="KW-0067">ATP-binding</keyword>
<gene>
    <name evidence="5" type="ORF">IFK94_16420</name>
</gene>